<dbReference type="Proteomes" id="UP000045545">
    <property type="component" value="Unassembled WGS sequence"/>
</dbReference>
<keyword evidence="2" id="KW-1185">Reference proteome</keyword>
<name>A0A0E4C9J3_9FIRM</name>
<reference evidence="1 2" key="1">
    <citation type="submission" date="2015-03" db="EMBL/GenBank/DDBJ databases">
        <authorList>
            <person name="Murphy D."/>
        </authorList>
    </citation>
    <scope>NUCLEOTIDE SEQUENCE [LARGE SCALE GENOMIC DNA]</scope>
    <source>
        <strain evidence="1 2">OL-4</strain>
    </source>
</reference>
<dbReference type="AlphaFoldDB" id="A0A0E4C9J3"/>
<dbReference type="RefSeq" id="WP_157609569.1">
    <property type="nucleotide sequence ID" value="NZ_CGIH01000044.1"/>
</dbReference>
<dbReference type="STRING" id="690567.2097"/>
<evidence type="ECO:0000313" key="2">
    <source>
        <dbReference type="Proteomes" id="UP000045545"/>
    </source>
</evidence>
<dbReference type="EMBL" id="CGIH01000044">
    <property type="protein sequence ID" value="CFY00681.1"/>
    <property type="molecule type" value="Genomic_DNA"/>
</dbReference>
<dbReference type="OrthoDB" id="2079128at2"/>
<accession>A0A0E4C9J3</accession>
<evidence type="ECO:0000313" key="1">
    <source>
        <dbReference type="EMBL" id="CFY00681.1"/>
    </source>
</evidence>
<organism evidence="1 2">
    <name type="scientific">Syntrophomonas zehnderi OL-4</name>
    <dbReference type="NCBI Taxonomy" id="690567"/>
    <lineage>
        <taxon>Bacteria</taxon>
        <taxon>Bacillati</taxon>
        <taxon>Bacillota</taxon>
        <taxon>Clostridia</taxon>
        <taxon>Eubacteriales</taxon>
        <taxon>Syntrophomonadaceae</taxon>
        <taxon>Syntrophomonas</taxon>
    </lineage>
</organism>
<proteinExistence type="predicted"/>
<sequence>MMKKKIVIIVLACLGIYGLLLLNNPSEVIKKMGYNHLVNIYGKYQLGHDDTRVLYNPGLRKMNIDLKQARITVILPHQSNSYAQQIENFLRTDNQVLVECSGLDNWHSSPEGIQTLPRLRKQAYRAVIFDGGHHLPTLGLAPDLIIVPVYKGYATHGYMRDGIKVSKLRQLLEKSHSPAVLVTVSRWRLVKTESSLKGITEQVLSHLDFSPARPENITPAARPHISKCNSQMFIYVNKANVQNLDILIKNCRQLGLEEIEKINVAFDYGCITTEKADRFIQTLQKKLSRPAERVNEPVKTSNLIWKL</sequence>
<protein>
    <submittedName>
        <fullName evidence="1">Uncharacterized</fullName>
    </submittedName>
</protein>
<gene>
    <name evidence="1" type="ORF">2097</name>
</gene>